<dbReference type="Proteomes" id="UP000324222">
    <property type="component" value="Unassembled WGS sequence"/>
</dbReference>
<comment type="caution">
    <text evidence="2">The sequence shown here is derived from an EMBL/GenBank/DDBJ whole genome shotgun (WGS) entry which is preliminary data.</text>
</comment>
<organism evidence="2 3">
    <name type="scientific">Portunus trituberculatus</name>
    <name type="common">Swimming crab</name>
    <name type="synonym">Neptunus trituberculatus</name>
    <dbReference type="NCBI Taxonomy" id="210409"/>
    <lineage>
        <taxon>Eukaryota</taxon>
        <taxon>Metazoa</taxon>
        <taxon>Ecdysozoa</taxon>
        <taxon>Arthropoda</taxon>
        <taxon>Crustacea</taxon>
        <taxon>Multicrustacea</taxon>
        <taxon>Malacostraca</taxon>
        <taxon>Eumalacostraca</taxon>
        <taxon>Eucarida</taxon>
        <taxon>Decapoda</taxon>
        <taxon>Pleocyemata</taxon>
        <taxon>Brachyura</taxon>
        <taxon>Eubrachyura</taxon>
        <taxon>Portunoidea</taxon>
        <taxon>Portunidae</taxon>
        <taxon>Portuninae</taxon>
        <taxon>Portunus</taxon>
    </lineage>
</organism>
<sequence length="90" mass="10301">MYSSSGWNTLFPLLLCFSEKVVDYFRAEHSVARVLEGRGAAPPWPESPPSASQGSLPPHRCLLHNEAEKEEREQRQYDRKETQRITLSSN</sequence>
<proteinExistence type="predicted"/>
<evidence type="ECO:0000313" key="2">
    <source>
        <dbReference type="EMBL" id="MPC62090.1"/>
    </source>
</evidence>
<feature type="compositionally biased region" description="Basic and acidic residues" evidence="1">
    <location>
        <begin position="63"/>
        <end position="83"/>
    </location>
</feature>
<evidence type="ECO:0000313" key="3">
    <source>
        <dbReference type="Proteomes" id="UP000324222"/>
    </source>
</evidence>
<gene>
    <name evidence="2" type="ORF">E2C01_056171</name>
</gene>
<dbReference type="EMBL" id="VSRR010019292">
    <property type="protein sequence ID" value="MPC62090.1"/>
    <property type="molecule type" value="Genomic_DNA"/>
</dbReference>
<accession>A0A5B7GPP1</accession>
<feature type="region of interest" description="Disordered" evidence="1">
    <location>
        <begin position="38"/>
        <end position="90"/>
    </location>
</feature>
<dbReference type="AlphaFoldDB" id="A0A5B7GPP1"/>
<protein>
    <submittedName>
        <fullName evidence="2">Uncharacterized protein</fullName>
    </submittedName>
</protein>
<evidence type="ECO:0000256" key="1">
    <source>
        <dbReference type="SAM" id="MobiDB-lite"/>
    </source>
</evidence>
<reference evidence="2 3" key="1">
    <citation type="submission" date="2019-05" db="EMBL/GenBank/DDBJ databases">
        <title>Another draft genome of Portunus trituberculatus and its Hox gene families provides insights of decapod evolution.</title>
        <authorList>
            <person name="Jeong J.-H."/>
            <person name="Song I."/>
            <person name="Kim S."/>
            <person name="Choi T."/>
            <person name="Kim D."/>
            <person name="Ryu S."/>
            <person name="Kim W."/>
        </authorList>
    </citation>
    <scope>NUCLEOTIDE SEQUENCE [LARGE SCALE GENOMIC DNA]</scope>
    <source>
        <tissue evidence="2">Muscle</tissue>
    </source>
</reference>
<keyword evidence="3" id="KW-1185">Reference proteome</keyword>
<name>A0A5B7GPP1_PORTR</name>